<dbReference type="OrthoDB" id="14153at10239"/>
<feature type="region of interest" description="Disordered" evidence="1">
    <location>
        <begin position="272"/>
        <end position="378"/>
    </location>
</feature>
<proteinExistence type="predicted"/>
<protein>
    <submittedName>
        <fullName evidence="2">Putative RecT</fullName>
    </submittedName>
</protein>
<organism evidence="2 3">
    <name type="scientific">Mycobacterium phage Sparky</name>
    <dbReference type="NCBI Taxonomy" id="1527493"/>
    <lineage>
        <taxon>Viruses</taxon>
        <taxon>Duplodnaviria</taxon>
        <taxon>Heunggongvirae</taxon>
        <taxon>Uroviricota</taxon>
        <taxon>Caudoviricetes</taxon>
        <taxon>Sparkyvirus</taxon>
        <taxon>Sparkyvirus sparky</taxon>
    </lineage>
</organism>
<keyword evidence="3" id="KW-1185">Reference proteome</keyword>
<accession>A0A076G7V4</accession>
<dbReference type="RefSeq" id="YP_009125436.1">
    <property type="nucleotide sequence ID" value="NC_026597.1"/>
</dbReference>
<dbReference type="KEGG" id="vg:23680224"/>
<dbReference type="Proteomes" id="UP000028659">
    <property type="component" value="Genome"/>
</dbReference>
<gene>
    <name evidence="2" type="primary">57</name>
    <name evidence="2" type="ORF">PBI_SPARKY_57</name>
</gene>
<evidence type="ECO:0000313" key="3">
    <source>
        <dbReference type="Proteomes" id="UP000028659"/>
    </source>
</evidence>
<reference evidence="2 3" key="1">
    <citation type="submission" date="2014-07" db="EMBL/GenBank/DDBJ databases">
        <authorList>
            <person name="Simmons-Yager K."/>
            <person name="Taylor B.J."/>
            <person name="Thorniley A.J."/>
            <person name="Dasenko M.A."/>
            <person name="Denver D.R."/>
            <person name="Garcia-Ruiz H."/>
            <person name="Hoyer J.S."/>
            <person name="Jogdeo S."/>
            <person name="Sullivan C.M."/>
            <person name="Peterson M.R."/>
            <person name="Rowley E.R."/>
            <person name="Schnitzler C.E."/>
            <person name="Vining K.J."/>
            <person name="Almabruk K.H."/>
            <person name="Banawas S."/>
            <person name="Beatty C."/>
            <person name="Bullock C.J."/>
            <person name="Cappellazzi J.E."/>
            <person name="Chagani S.E."/>
            <person name="Chatterjee P."/>
            <person name="Cram E.D."/>
            <person name="Elorriaga M.E.S.T.E.F.A."/>
            <person name="Esser M."/>
            <person name="Fellows E.J."/>
            <person name="Garcia G.R."/>
            <person name="Gullaba J.M."/>
            <person name="Kinsley M.A."/>
            <person name="Luo F."/>
            <person name="Mcginnis M."/>
            <person name="Paquette C.E."/>
            <person name="Reddekopp R.L."/>
            <person name="Rosen K.L."/>
            <person name="Sahlfeld L.M."/>
            <person name="Vondras A.M."/>
            <person name="Wang J.X."/>
            <person name="Weiss E.S."/>
            <person name="Wernick R."/>
            <person name="Abuelizz H.A."/>
            <person name="Amaro Y."/>
            <person name="Archer C.L."/>
            <person name="Basu A."/>
            <person name="Bellinger M.R."/>
            <person name="Johnson S.F."/>
            <person name="Kitchen S.A."/>
            <person name="Li M."/>
            <person name="Morey-Castro K.E."/>
            <person name="Lavalleur H.J."/>
            <person name="Rangel L.J."/>
            <person name="Ree J.F."/>
            <person name="Shay S.D."/>
            <person name="Sheng Y."/>
            <person name="Smyth J.C."/>
            <person name="Stamm E.A."/>
            <person name="Taylor C.R."/>
            <person name="Vining O.B."/>
            <person name="Wanzeck K.M."/>
            <person name="Watson G."/>
            <person name="Bruck A.J."/>
            <person name="Anders K.R."/>
            <person name="Braun M.A."/>
            <person name="Delesalle V.A."/>
            <person name="Hughes L.E."/>
            <person name="Ware V.C."/>
            <person name="Bradley K.W."/>
            <person name="Barker L.P."/>
            <person name="Asai D.J."/>
            <person name="Bowman C.A."/>
            <person name="Russell D.A."/>
            <person name="Pope W.H."/>
            <person name="Jacobs-Sera D."/>
            <person name="Hendrix R.W."/>
            <person name="Hatfull G.F."/>
        </authorList>
    </citation>
    <scope>NUCLEOTIDE SEQUENCE [LARGE SCALE GENOMIC DNA]</scope>
</reference>
<feature type="region of interest" description="Disordered" evidence="1">
    <location>
        <begin position="1"/>
        <end position="20"/>
    </location>
</feature>
<feature type="compositionally biased region" description="Basic residues" evidence="1">
    <location>
        <begin position="313"/>
        <end position="322"/>
    </location>
</feature>
<name>A0A076G7V4_9CAUD</name>
<dbReference type="GeneID" id="23680224"/>
<dbReference type="EMBL" id="KM083128">
    <property type="protein sequence ID" value="AII28201.1"/>
    <property type="molecule type" value="Genomic_DNA"/>
</dbReference>
<evidence type="ECO:0000313" key="2">
    <source>
        <dbReference type="EMBL" id="AII28201.1"/>
    </source>
</evidence>
<evidence type="ECO:0000256" key="1">
    <source>
        <dbReference type="SAM" id="MobiDB-lite"/>
    </source>
</evidence>
<sequence>MTAASEIVRRDPASFGGGRQPAAVSQATAIEQQRAIAEVQAAVVVAQNCPRDMAEAEREMEYVCGRLDMAEQAFYQVTNRGTGPTVHLMRELARIWGNVDHGVKELHRNDAAGVSEVQAFAWDIQKNTRSSRTFIVPHQRMVKGQRKDLVDLQDIYLNNQNIGARAVRECIGTILPRWFTEKAQNVCHETLKHGEGKPLRDRIDSLIGAFQNLGVTVEQLESRIGRQRGQWTPEDVAQLTVAGQSIRRGEAQKDELFPVVAAASSTADEIAPVAAEESAPTSSGLGSKIQPPKEPQRAEAEPEPEPAAEDKPARKRASRAKSKTTPAADADAGEAGPGQDGENDQGQGAEPSSGANTPSDPGDQEPAAPATESKPKTAMRKAVENRLFTLFNGVPAQIGDGVKVTREERLAVYRQVIGRDDINSTDDLENHEVAAVCDQLFTWGQENKLADEFNEIRNAIAIAQAAGGQ</sequence>